<keyword evidence="2" id="KW-0378">Hydrolase</keyword>
<dbReference type="RefSeq" id="WP_109684484.1">
    <property type="nucleotide sequence ID" value="NZ_QGDN01000001.1"/>
</dbReference>
<proteinExistence type="predicted"/>
<evidence type="ECO:0000256" key="2">
    <source>
        <dbReference type="ARBA" id="ARBA00022801"/>
    </source>
</evidence>
<dbReference type="Proteomes" id="UP000250028">
    <property type="component" value="Unassembled WGS sequence"/>
</dbReference>
<dbReference type="PANTHER" id="PTHR43343">
    <property type="entry name" value="PEPTIDASE S12"/>
    <property type="match status" value="1"/>
</dbReference>
<dbReference type="EMBL" id="UESZ01000001">
    <property type="protein sequence ID" value="SSA33843.1"/>
    <property type="molecule type" value="Genomic_DNA"/>
</dbReference>
<keyword evidence="5" id="KW-1185">Reference proteome</keyword>
<feature type="region of interest" description="Disordered" evidence="3">
    <location>
        <begin position="58"/>
        <end position="122"/>
    </location>
</feature>
<accession>A0A2Y9C170</accession>
<evidence type="ECO:0000256" key="1">
    <source>
        <dbReference type="ARBA" id="ARBA00022670"/>
    </source>
</evidence>
<dbReference type="InterPro" id="IPR051201">
    <property type="entry name" value="Chloro_Bact_Ser_Proteases"/>
</dbReference>
<keyword evidence="1" id="KW-0645">Protease</keyword>
<dbReference type="PRINTS" id="PR00834">
    <property type="entry name" value="PROTEASES2C"/>
</dbReference>
<dbReference type="GO" id="GO:0006508">
    <property type="term" value="P:proteolysis"/>
    <property type="evidence" value="ECO:0007669"/>
    <property type="project" value="UniProtKB-KW"/>
</dbReference>
<dbReference type="AlphaFoldDB" id="A0A2Y9C170"/>
<dbReference type="InterPro" id="IPR001940">
    <property type="entry name" value="Peptidase_S1C"/>
</dbReference>
<feature type="compositionally biased region" description="Low complexity" evidence="3">
    <location>
        <begin position="66"/>
        <end position="113"/>
    </location>
</feature>
<dbReference type="PANTHER" id="PTHR43343:SF3">
    <property type="entry name" value="PROTEASE DO-LIKE 8, CHLOROPLASTIC"/>
    <property type="match status" value="1"/>
</dbReference>
<evidence type="ECO:0000313" key="5">
    <source>
        <dbReference type="Proteomes" id="UP000250028"/>
    </source>
</evidence>
<evidence type="ECO:0000256" key="3">
    <source>
        <dbReference type="SAM" id="MobiDB-lite"/>
    </source>
</evidence>
<evidence type="ECO:0000313" key="4">
    <source>
        <dbReference type="EMBL" id="SSA33843.1"/>
    </source>
</evidence>
<protein>
    <submittedName>
        <fullName evidence="4">Trypsin-like peptidase domain-containing protein</fullName>
    </submittedName>
</protein>
<dbReference type="SUPFAM" id="SSF50494">
    <property type="entry name" value="Trypsin-like serine proteases"/>
    <property type="match status" value="1"/>
</dbReference>
<name>A0A2Y9C170_9MICO</name>
<reference evidence="5" key="1">
    <citation type="submission" date="2016-10" db="EMBL/GenBank/DDBJ databases">
        <authorList>
            <person name="Varghese N."/>
            <person name="Submissions S."/>
        </authorList>
    </citation>
    <scope>NUCLEOTIDE SEQUENCE [LARGE SCALE GENOMIC DNA]</scope>
    <source>
        <strain evidence="5">DSM 22951</strain>
    </source>
</reference>
<dbReference type="Pfam" id="PF13365">
    <property type="entry name" value="Trypsin_2"/>
    <property type="match status" value="1"/>
</dbReference>
<gene>
    <name evidence="4" type="ORF">SAMN04489750_1140</name>
</gene>
<dbReference type="GO" id="GO:0004252">
    <property type="term" value="F:serine-type endopeptidase activity"/>
    <property type="evidence" value="ECO:0007669"/>
    <property type="project" value="InterPro"/>
</dbReference>
<dbReference type="OrthoDB" id="73775at2"/>
<dbReference type="Gene3D" id="2.40.10.120">
    <property type="match status" value="1"/>
</dbReference>
<organism evidence="4 5">
    <name type="scientific">Branchiibius hedensis</name>
    <dbReference type="NCBI Taxonomy" id="672460"/>
    <lineage>
        <taxon>Bacteria</taxon>
        <taxon>Bacillati</taxon>
        <taxon>Actinomycetota</taxon>
        <taxon>Actinomycetes</taxon>
        <taxon>Micrococcales</taxon>
        <taxon>Dermacoccaceae</taxon>
        <taxon>Branchiibius</taxon>
    </lineage>
</organism>
<sequence length="330" mass="32622">MATPSHRPQRRGSRPGAWLVAFFAAVLLVAVGAVGGAVVRGSAGGGFTGLQQAITEQLQANSTTEQSQSDSAQSQPGDDGSSQGDSSDQNGWGDDQFGGQFGGSQQWPGQSQDTLSEGQTTAATSKQSAGVVVVEAQLADQNAVAAGTGMVLTSTGLVLTNNHVVEDSDAIRVTIPSTGRTYVATVVGTNATDDVAVLKLANASGLSTVTLDDDHDLATGDTVTGVGNAGGTGSLVAASGTVTALDQQVTTQAEQGTPSESLTGLIETDAAIQSGDSGGPLLDDEGEVVGMDTAASATGRSVGYAIPISTAVTVAKQIVSAAGGSLTLAA</sequence>
<dbReference type="InterPro" id="IPR009003">
    <property type="entry name" value="Peptidase_S1_PA"/>
</dbReference>